<gene>
    <name evidence="2" type="ORF">CPB84DRAFT_1794465</name>
</gene>
<feature type="compositionally biased region" description="Pro residues" evidence="1">
    <location>
        <begin position="315"/>
        <end position="340"/>
    </location>
</feature>
<feature type="compositionally biased region" description="Basic and acidic residues" evidence="1">
    <location>
        <begin position="360"/>
        <end position="372"/>
    </location>
</feature>
<organism evidence="2 3">
    <name type="scientific">Gymnopilus junonius</name>
    <name type="common">Spectacular rustgill mushroom</name>
    <name type="synonym">Gymnopilus spectabilis subsp. junonius</name>
    <dbReference type="NCBI Taxonomy" id="109634"/>
    <lineage>
        <taxon>Eukaryota</taxon>
        <taxon>Fungi</taxon>
        <taxon>Dikarya</taxon>
        <taxon>Basidiomycota</taxon>
        <taxon>Agaricomycotina</taxon>
        <taxon>Agaricomycetes</taxon>
        <taxon>Agaricomycetidae</taxon>
        <taxon>Agaricales</taxon>
        <taxon>Agaricineae</taxon>
        <taxon>Hymenogastraceae</taxon>
        <taxon>Gymnopilus</taxon>
    </lineage>
</organism>
<feature type="compositionally biased region" description="Low complexity" evidence="1">
    <location>
        <begin position="109"/>
        <end position="129"/>
    </location>
</feature>
<feature type="compositionally biased region" description="Low complexity" evidence="1">
    <location>
        <begin position="206"/>
        <end position="219"/>
    </location>
</feature>
<sequence>MSPFYSRAATPTGAGAASAGTGANSDDMYNSRPTSQSRSHSQPQSPVHSQAPSRTHSRFASPARTSSMDQEHFQHRASQPSFVASSSTTMGLGPDLEAEEYTLAISSSPNVLSNVPPLSRLSASASSSSRGGGGGQGTSPELGSGSAPGSALGFASKPHLPQSSILRSGSAHPQPQPQFQQDHQRTISSSTTTSVIPRYTTSPVHTSSSTLRATSAASANLESVGAAEAELSARKRNRANMKVEDEVRVKPEPEPELAMPFSSPNVPVKVEPDTGLLEEKQKRLRAQEAPNAISGNSRAVSSYDPSNAMQINRPPLHPASAPLPSPIPAGRPPSSLPPRHPVISTTNSSVSLSSLEEGEVDARSEVDREKARRKEKKRKRLEEQEEEGEVTERERRPPLLLSLPAVPLLDDGVAAAAAAQNLALLSFSPRVPPPASSWSSRPGPPGPSSMLPMKPTTGKIGIKHMELLYKTVGDNWACRMCLTRRQDHVMSASSSSRSSDASGFLLRTVPTCIWDDLLKHCQQEHPEACQDLEKLTPAQVEERKQRMGK</sequence>
<feature type="compositionally biased region" description="Polar residues" evidence="1">
    <location>
        <begin position="76"/>
        <end position="90"/>
    </location>
</feature>
<dbReference type="Proteomes" id="UP000724874">
    <property type="component" value="Unassembled WGS sequence"/>
</dbReference>
<feature type="region of interest" description="Disordered" evidence="1">
    <location>
        <begin position="1"/>
        <end position="93"/>
    </location>
</feature>
<proteinExistence type="predicted"/>
<evidence type="ECO:0000313" key="3">
    <source>
        <dbReference type="Proteomes" id="UP000724874"/>
    </source>
</evidence>
<feature type="compositionally biased region" description="Basic and acidic residues" evidence="1">
    <location>
        <begin position="241"/>
        <end position="253"/>
    </location>
</feature>
<evidence type="ECO:0000256" key="1">
    <source>
        <dbReference type="SAM" id="MobiDB-lite"/>
    </source>
</evidence>
<feature type="compositionally biased region" description="Low complexity" evidence="1">
    <location>
        <begin position="8"/>
        <end position="23"/>
    </location>
</feature>
<evidence type="ECO:0000313" key="2">
    <source>
        <dbReference type="EMBL" id="KAF8878015.1"/>
    </source>
</evidence>
<name>A0A9P5NCF2_GYMJU</name>
<dbReference type="OrthoDB" id="2757368at2759"/>
<feature type="compositionally biased region" description="Low complexity" evidence="1">
    <location>
        <begin position="177"/>
        <end position="194"/>
    </location>
</feature>
<protein>
    <submittedName>
        <fullName evidence="2">Uncharacterized protein</fullName>
    </submittedName>
</protein>
<feature type="region of interest" description="Disordered" evidence="1">
    <location>
        <begin position="109"/>
        <end position="395"/>
    </location>
</feature>
<feature type="region of interest" description="Disordered" evidence="1">
    <location>
        <begin position="430"/>
        <end position="452"/>
    </location>
</feature>
<reference evidence="2" key="1">
    <citation type="submission" date="2020-11" db="EMBL/GenBank/DDBJ databases">
        <authorList>
            <consortium name="DOE Joint Genome Institute"/>
            <person name="Ahrendt S."/>
            <person name="Riley R."/>
            <person name="Andreopoulos W."/>
            <person name="LaButti K."/>
            <person name="Pangilinan J."/>
            <person name="Ruiz-duenas F.J."/>
            <person name="Barrasa J.M."/>
            <person name="Sanchez-Garcia M."/>
            <person name="Camarero S."/>
            <person name="Miyauchi S."/>
            <person name="Serrano A."/>
            <person name="Linde D."/>
            <person name="Babiker R."/>
            <person name="Drula E."/>
            <person name="Ayuso-Fernandez I."/>
            <person name="Pacheco R."/>
            <person name="Padilla G."/>
            <person name="Ferreira P."/>
            <person name="Barriuso J."/>
            <person name="Kellner H."/>
            <person name="Castanera R."/>
            <person name="Alfaro M."/>
            <person name="Ramirez L."/>
            <person name="Pisabarro A.G."/>
            <person name="Kuo A."/>
            <person name="Tritt A."/>
            <person name="Lipzen A."/>
            <person name="He G."/>
            <person name="Yan M."/>
            <person name="Ng V."/>
            <person name="Cullen D."/>
            <person name="Martin F."/>
            <person name="Rosso M.-N."/>
            <person name="Henrissat B."/>
            <person name="Hibbett D."/>
            <person name="Martinez A.T."/>
            <person name="Grigoriev I.V."/>
        </authorList>
    </citation>
    <scope>NUCLEOTIDE SEQUENCE</scope>
    <source>
        <strain evidence="2">AH 44721</strain>
    </source>
</reference>
<keyword evidence="3" id="KW-1185">Reference proteome</keyword>
<dbReference type="EMBL" id="JADNYJ010000163">
    <property type="protein sequence ID" value="KAF8878015.1"/>
    <property type="molecule type" value="Genomic_DNA"/>
</dbReference>
<feature type="compositionally biased region" description="Low complexity" evidence="1">
    <location>
        <begin position="344"/>
        <end position="355"/>
    </location>
</feature>
<feature type="compositionally biased region" description="Low complexity" evidence="1">
    <location>
        <begin position="31"/>
        <end position="53"/>
    </location>
</feature>
<feature type="compositionally biased region" description="Polar residues" evidence="1">
    <location>
        <begin position="293"/>
        <end position="310"/>
    </location>
</feature>
<feature type="compositionally biased region" description="Low complexity" evidence="1">
    <location>
        <begin position="138"/>
        <end position="153"/>
    </location>
</feature>
<dbReference type="AlphaFoldDB" id="A0A9P5NCF2"/>
<comment type="caution">
    <text evidence="2">The sequence shown here is derived from an EMBL/GenBank/DDBJ whole genome shotgun (WGS) entry which is preliminary data.</text>
</comment>
<accession>A0A9P5NCF2</accession>